<evidence type="ECO:0000256" key="5">
    <source>
        <dbReference type="ARBA" id="ARBA00023284"/>
    </source>
</evidence>
<dbReference type="PANTHER" id="PTHR42852">
    <property type="entry name" value="THIOL:DISULFIDE INTERCHANGE PROTEIN DSBE"/>
    <property type="match status" value="1"/>
</dbReference>
<evidence type="ECO:0000256" key="2">
    <source>
        <dbReference type="ARBA" id="ARBA00007758"/>
    </source>
</evidence>
<dbReference type="InterPro" id="IPR036249">
    <property type="entry name" value="Thioredoxin-like_sf"/>
</dbReference>
<reference evidence="7 8" key="1">
    <citation type="submission" date="2018-10" db="EMBL/GenBank/DDBJ databases">
        <title>Genomic Encyclopedia of Type Strains, Phase IV (KMG-IV): sequencing the most valuable type-strain genomes for metagenomic binning, comparative biology and taxonomic classification.</title>
        <authorList>
            <person name="Goeker M."/>
        </authorList>
    </citation>
    <scope>NUCLEOTIDE SEQUENCE [LARGE SCALE GENOMIC DNA]</scope>
    <source>
        <strain evidence="7 8">DSM 22008</strain>
    </source>
</reference>
<proteinExistence type="inferred from homology"/>
<accession>A0A420WIE3</accession>
<keyword evidence="5" id="KW-0676">Redox-active center</keyword>
<name>A0A420WIE3_9PROT</name>
<comment type="caution">
    <text evidence="7">The sequence shown here is derived from an EMBL/GenBank/DDBJ whole genome shotgun (WGS) entry which is preliminary data.</text>
</comment>
<evidence type="ECO:0000256" key="1">
    <source>
        <dbReference type="ARBA" id="ARBA00004196"/>
    </source>
</evidence>
<dbReference type="NCBIfam" id="TIGR00385">
    <property type="entry name" value="dsbE"/>
    <property type="match status" value="1"/>
</dbReference>
<dbReference type="GO" id="GO:0017004">
    <property type="term" value="P:cytochrome complex assembly"/>
    <property type="evidence" value="ECO:0007669"/>
    <property type="project" value="UniProtKB-KW"/>
</dbReference>
<evidence type="ECO:0000256" key="4">
    <source>
        <dbReference type="ARBA" id="ARBA00023157"/>
    </source>
</evidence>
<dbReference type="InterPro" id="IPR013766">
    <property type="entry name" value="Thioredoxin_domain"/>
</dbReference>
<dbReference type="SUPFAM" id="SSF52833">
    <property type="entry name" value="Thioredoxin-like"/>
    <property type="match status" value="1"/>
</dbReference>
<dbReference type="EMBL" id="RBII01000001">
    <property type="protein sequence ID" value="RKQ70801.1"/>
    <property type="molecule type" value="Genomic_DNA"/>
</dbReference>
<dbReference type="PANTHER" id="PTHR42852:SF6">
    <property type="entry name" value="THIOL:DISULFIDE INTERCHANGE PROTEIN DSBE"/>
    <property type="match status" value="1"/>
</dbReference>
<comment type="subcellular location">
    <subcellularLocation>
        <location evidence="1">Cell envelope</location>
    </subcellularLocation>
</comment>
<keyword evidence="4" id="KW-1015">Disulfide bond</keyword>
<evidence type="ECO:0000313" key="7">
    <source>
        <dbReference type="EMBL" id="RKQ70801.1"/>
    </source>
</evidence>
<dbReference type="AlphaFoldDB" id="A0A420WIE3"/>
<dbReference type="InParanoid" id="A0A420WIE3"/>
<feature type="domain" description="Thioredoxin" evidence="6">
    <location>
        <begin position="31"/>
        <end position="169"/>
    </location>
</feature>
<protein>
    <submittedName>
        <fullName evidence="7">Cytochrome c biogenesis protein CcmG/thiol:disulfide interchange protein DsbE</fullName>
    </submittedName>
</protein>
<keyword evidence="8" id="KW-1185">Reference proteome</keyword>
<dbReference type="RefSeq" id="WP_170144817.1">
    <property type="nucleotide sequence ID" value="NZ_RBII01000001.1"/>
</dbReference>
<dbReference type="GO" id="GO:0015036">
    <property type="term" value="F:disulfide oxidoreductase activity"/>
    <property type="evidence" value="ECO:0007669"/>
    <property type="project" value="InterPro"/>
</dbReference>
<evidence type="ECO:0000256" key="3">
    <source>
        <dbReference type="ARBA" id="ARBA00022748"/>
    </source>
</evidence>
<evidence type="ECO:0000313" key="8">
    <source>
        <dbReference type="Proteomes" id="UP000282211"/>
    </source>
</evidence>
<dbReference type="Gene3D" id="3.40.30.10">
    <property type="entry name" value="Glutaredoxin"/>
    <property type="match status" value="1"/>
</dbReference>
<dbReference type="FunCoup" id="A0A420WIE3">
    <property type="interactions" value="193"/>
</dbReference>
<dbReference type="InterPro" id="IPR013740">
    <property type="entry name" value="Redoxin"/>
</dbReference>
<evidence type="ECO:0000259" key="6">
    <source>
        <dbReference type="PROSITE" id="PS51352"/>
    </source>
</evidence>
<comment type="similarity">
    <text evidence="2">Belongs to the thioredoxin family. DsbE subfamily.</text>
</comment>
<keyword evidence="3" id="KW-0201">Cytochrome c-type biogenesis</keyword>
<gene>
    <name evidence="7" type="ORF">DES40_0102</name>
</gene>
<dbReference type="Pfam" id="PF08534">
    <property type="entry name" value="Redoxin"/>
    <property type="match status" value="1"/>
</dbReference>
<dbReference type="PROSITE" id="PS51352">
    <property type="entry name" value="THIOREDOXIN_2"/>
    <property type="match status" value="1"/>
</dbReference>
<dbReference type="InterPro" id="IPR050553">
    <property type="entry name" value="Thioredoxin_ResA/DsbE_sf"/>
</dbReference>
<dbReference type="CDD" id="cd03010">
    <property type="entry name" value="TlpA_like_DsbE"/>
    <property type="match status" value="1"/>
</dbReference>
<sequence>MRGLIPLIVFGVIAIALAIGLTNDPRRMEDMLIDQPFPEFSLPTLYEPETQHSKSDIQNQVSLINVFGSWCVTCIVEHPVLMNIAETETVRLIGHNWRDERDKAITWLARQGNPYDSIIFDPDSTLAISLGVTAAPETFITDKQGRIRYKHSGDITEKDWETVLKPLIESLQAE</sequence>
<dbReference type="Proteomes" id="UP000282211">
    <property type="component" value="Unassembled WGS sequence"/>
</dbReference>
<dbReference type="GO" id="GO:0030288">
    <property type="term" value="C:outer membrane-bounded periplasmic space"/>
    <property type="evidence" value="ECO:0007669"/>
    <property type="project" value="InterPro"/>
</dbReference>
<dbReference type="InterPro" id="IPR004799">
    <property type="entry name" value="Periplasmic_diS_OxRdtase_DsbE"/>
</dbReference>
<organism evidence="7 8">
    <name type="scientific">Litorimonas taeanensis</name>
    <dbReference type="NCBI Taxonomy" id="568099"/>
    <lineage>
        <taxon>Bacteria</taxon>
        <taxon>Pseudomonadati</taxon>
        <taxon>Pseudomonadota</taxon>
        <taxon>Alphaproteobacteria</taxon>
        <taxon>Maricaulales</taxon>
        <taxon>Robiginitomaculaceae</taxon>
    </lineage>
</organism>